<accession>A0A9N8V648</accession>
<reference evidence="1" key="1">
    <citation type="submission" date="2021-06" db="EMBL/GenBank/DDBJ databases">
        <authorList>
            <person name="Kallberg Y."/>
            <person name="Tangrot J."/>
            <person name="Rosling A."/>
        </authorList>
    </citation>
    <scope>NUCLEOTIDE SEQUENCE</scope>
    <source>
        <strain evidence="1">UK204</strain>
    </source>
</reference>
<dbReference type="Proteomes" id="UP000789570">
    <property type="component" value="Unassembled WGS sequence"/>
</dbReference>
<sequence>MDLKRRQKSIIILKAVIKNKSRQDIHLLTVLTTTNIIFSSYNSFRRHFRITLTIVTSLETHQALP</sequence>
<keyword evidence="2" id="KW-1185">Reference proteome</keyword>
<protein>
    <submittedName>
        <fullName evidence="1">9841_t:CDS:1</fullName>
    </submittedName>
</protein>
<gene>
    <name evidence="1" type="ORF">FCALED_LOCUS555</name>
</gene>
<organism evidence="1 2">
    <name type="scientific">Funneliformis caledonium</name>
    <dbReference type="NCBI Taxonomy" id="1117310"/>
    <lineage>
        <taxon>Eukaryota</taxon>
        <taxon>Fungi</taxon>
        <taxon>Fungi incertae sedis</taxon>
        <taxon>Mucoromycota</taxon>
        <taxon>Glomeromycotina</taxon>
        <taxon>Glomeromycetes</taxon>
        <taxon>Glomerales</taxon>
        <taxon>Glomeraceae</taxon>
        <taxon>Funneliformis</taxon>
    </lineage>
</organism>
<name>A0A9N8V648_9GLOM</name>
<evidence type="ECO:0000313" key="1">
    <source>
        <dbReference type="EMBL" id="CAG8441306.1"/>
    </source>
</evidence>
<evidence type="ECO:0000313" key="2">
    <source>
        <dbReference type="Proteomes" id="UP000789570"/>
    </source>
</evidence>
<dbReference type="AlphaFoldDB" id="A0A9N8V648"/>
<proteinExistence type="predicted"/>
<comment type="caution">
    <text evidence="1">The sequence shown here is derived from an EMBL/GenBank/DDBJ whole genome shotgun (WGS) entry which is preliminary data.</text>
</comment>
<dbReference type="EMBL" id="CAJVPQ010000055">
    <property type="protein sequence ID" value="CAG8441306.1"/>
    <property type="molecule type" value="Genomic_DNA"/>
</dbReference>